<protein>
    <recommendedName>
        <fullName evidence="4">DUF4283 domain-containing protein</fullName>
    </recommendedName>
</protein>
<sequence>MSSSTLATSGQGTPINNGVIPPEVNMVDETEAVPSPSQQSFKEKLLADKQKAITEAQPVFVPSESDLKAFHSPEGLMVILSERYRENLHKQWNNTVIVKMWDRNIGYKTLCNRLPNLWVVAGGPWVILGHYLTVEPWKPQFEPSKHKITSVVIWIQIPELSCEYYDMPILRAVCNLIGRFVRIDYNTQESNRGKFARVAVELDLSKPLQPRVFVDGKWYKVSYENLPHLCFDCRVGHNLTTCPNKEMSVNQHTPAAPTVEAPGINPQPTARGARPHSKVNDSESRKDVGLYGPWMVVQSRRRPPRATTGEHNPKKESATVNKTGSRFDATNHAIITDFTKATTSHPVSSEDPKPVSKANKSLPPKTPLKESSQVIPKNSNSFTIGKKPSSFNVATPSPIFPSLNFDSVTSGTNVLGGRVPSTSNGNKSLTRQTNSQANTLNTTAPTRQQHVRISGKILANRRAHTSLAPRCPYTKPLTTSLPSAKHLDSQEFSFDLNFNPLHFTLLEPVGPPVSKQISANSMTISFDSKGLSHSEQMDPPEQREVTESSDASLSCMQVDSSMNMPVTMSSNVDVRPSPEGNKTS</sequence>
<evidence type="ECO:0000313" key="3">
    <source>
        <dbReference type="Proteomes" id="UP001141552"/>
    </source>
</evidence>
<comment type="caution">
    <text evidence="2">The sequence shown here is derived from an EMBL/GenBank/DDBJ whole genome shotgun (WGS) entry which is preliminary data.</text>
</comment>
<feature type="region of interest" description="Disordered" evidence="1">
    <location>
        <begin position="255"/>
        <end position="321"/>
    </location>
</feature>
<organism evidence="2 3">
    <name type="scientific">Turnera subulata</name>
    <dbReference type="NCBI Taxonomy" id="218843"/>
    <lineage>
        <taxon>Eukaryota</taxon>
        <taxon>Viridiplantae</taxon>
        <taxon>Streptophyta</taxon>
        <taxon>Embryophyta</taxon>
        <taxon>Tracheophyta</taxon>
        <taxon>Spermatophyta</taxon>
        <taxon>Magnoliopsida</taxon>
        <taxon>eudicotyledons</taxon>
        <taxon>Gunneridae</taxon>
        <taxon>Pentapetalae</taxon>
        <taxon>rosids</taxon>
        <taxon>fabids</taxon>
        <taxon>Malpighiales</taxon>
        <taxon>Passifloraceae</taxon>
        <taxon>Turnera</taxon>
    </lineage>
</organism>
<feature type="compositionally biased region" description="Polar residues" evidence="1">
    <location>
        <begin position="1"/>
        <end position="16"/>
    </location>
</feature>
<reference evidence="2" key="2">
    <citation type="journal article" date="2023" name="Plants (Basel)">
        <title>Annotation of the Turnera subulata (Passifloraceae) Draft Genome Reveals the S-Locus Evolved after the Divergence of Turneroideae from Passifloroideae in a Stepwise Manner.</title>
        <authorList>
            <person name="Henning P.M."/>
            <person name="Roalson E.H."/>
            <person name="Mir W."/>
            <person name="McCubbin A.G."/>
            <person name="Shore J.S."/>
        </authorList>
    </citation>
    <scope>NUCLEOTIDE SEQUENCE</scope>
    <source>
        <strain evidence="2">F60SS</strain>
    </source>
</reference>
<name>A0A9Q0FDQ6_9ROSI</name>
<feature type="compositionally biased region" description="Polar residues" evidence="1">
    <location>
        <begin position="420"/>
        <end position="448"/>
    </location>
</feature>
<dbReference type="AlphaFoldDB" id="A0A9Q0FDQ6"/>
<feature type="region of interest" description="Disordered" evidence="1">
    <location>
        <begin position="340"/>
        <end position="381"/>
    </location>
</feature>
<keyword evidence="3" id="KW-1185">Reference proteome</keyword>
<gene>
    <name evidence="2" type="ORF">Tsubulata_014283</name>
</gene>
<dbReference type="OrthoDB" id="994333at2759"/>
<dbReference type="InterPro" id="IPR040256">
    <property type="entry name" value="At4g02000-like"/>
</dbReference>
<dbReference type="PANTHER" id="PTHR31286:SF99">
    <property type="entry name" value="DUF4283 DOMAIN-CONTAINING PROTEIN"/>
    <property type="match status" value="1"/>
</dbReference>
<feature type="compositionally biased region" description="Polar residues" evidence="1">
    <location>
        <begin position="369"/>
        <end position="381"/>
    </location>
</feature>
<evidence type="ECO:0000313" key="2">
    <source>
        <dbReference type="EMBL" id="KAJ4829613.1"/>
    </source>
</evidence>
<feature type="region of interest" description="Disordered" evidence="1">
    <location>
        <begin position="1"/>
        <end position="20"/>
    </location>
</feature>
<feature type="compositionally biased region" description="Polar residues" evidence="1">
    <location>
        <begin position="548"/>
        <end position="572"/>
    </location>
</feature>
<feature type="region of interest" description="Disordered" evidence="1">
    <location>
        <begin position="417"/>
        <end position="449"/>
    </location>
</feature>
<dbReference type="Proteomes" id="UP001141552">
    <property type="component" value="Unassembled WGS sequence"/>
</dbReference>
<feature type="compositionally biased region" description="Basic and acidic residues" evidence="1">
    <location>
        <begin position="530"/>
        <end position="546"/>
    </location>
</feature>
<evidence type="ECO:0000256" key="1">
    <source>
        <dbReference type="SAM" id="MobiDB-lite"/>
    </source>
</evidence>
<reference evidence="2" key="1">
    <citation type="submission" date="2022-02" db="EMBL/GenBank/DDBJ databases">
        <authorList>
            <person name="Henning P.M."/>
            <person name="McCubbin A.G."/>
            <person name="Shore J.S."/>
        </authorList>
    </citation>
    <scope>NUCLEOTIDE SEQUENCE</scope>
    <source>
        <strain evidence="2">F60SS</strain>
        <tissue evidence="2">Leaves</tissue>
    </source>
</reference>
<proteinExistence type="predicted"/>
<accession>A0A9Q0FDQ6</accession>
<feature type="compositionally biased region" description="Basic and acidic residues" evidence="1">
    <location>
        <begin position="278"/>
        <end position="288"/>
    </location>
</feature>
<evidence type="ECO:0008006" key="4">
    <source>
        <dbReference type="Google" id="ProtNLM"/>
    </source>
</evidence>
<dbReference type="EMBL" id="JAKUCV010005850">
    <property type="protein sequence ID" value="KAJ4829613.1"/>
    <property type="molecule type" value="Genomic_DNA"/>
</dbReference>
<feature type="region of interest" description="Disordered" evidence="1">
    <location>
        <begin position="529"/>
        <end position="584"/>
    </location>
</feature>
<dbReference type="PANTHER" id="PTHR31286">
    <property type="entry name" value="GLYCINE-RICH CELL WALL STRUCTURAL PROTEIN 1.8-LIKE"/>
    <property type="match status" value="1"/>
</dbReference>